<organism evidence="4 5">
    <name type="scientific">Methylomagnum ishizawai</name>
    <dbReference type="NCBI Taxonomy" id="1760988"/>
    <lineage>
        <taxon>Bacteria</taxon>
        <taxon>Pseudomonadati</taxon>
        <taxon>Pseudomonadota</taxon>
        <taxon>Gammaproteobacteria</taxon>
        <taxon>Methylococcales</taxon>
        <taxon>Methylococcaceae</taxon>
        <taxon>Methylomagnum</taxon>
    </lineage>
</organism>
<dbReference type="STRING" id="1760988.SAMN02949497_0519"/>
<dbReference type="OrthoDB" id="9801609at2"/>
<protein>
    <submittedName>
        <fullName evidence="4">Glycosyltransferase involved in cell wall bisynthesis</fullName>
    </submittedName>
</protein>
<dbReference type="AlphaFoldDB" id="A0A1Y6D3G5"/>
<keyword evidence="1" id="KW-0328">Glycosyltransferase</keyword>
<dbReference type="PANTHER" id="PTHR12526:SF510">
    <property type="entry name" value="D-INOSITOL 3-PHOSPHATE GLYCOSYLTRANSFERASE"/>
    <property type="match status" value="1"/>
</dbReference>
<evidence type="ECO:0000313" key="4">
    <source>
        <dbReference type="EMBL" id="SMF97489.1"/>
    </source>
</evidence>
<evidence type="ECO:0000259" key="3">
    <source>
        <dbReference type="Pfam" id="PF00534"/>
    </source>
</evidence>
<dbReference type="GO" id="GO:0016757">
    <property type="term" value="F:glycosyltransferase activity"/>
    <property type="evidence" value="ECO:0007669"/>
    <property type="project" value="UniProtKB-KW"/>
</dbReference>
<dbReference type="InterPro" id="IPR001296">
    <property type="entry name" value="Glyco_trans_1"/>
</dbReference>
<evidence type="ECO:0000313" key="5">
    <source>
        <dbReference type="Proteomes" id="UP000192923"/>
    </source>
</evidence>
<name>A0A1Y6D3G5_9GAMM</name>
<dbReference type="GO" id="GO:1901135">
    <property type="term" value="P:carbohydrate derivative metabolic process"/>
    <property type="evidence" value="ECO:0007669"/>
    <property type="project" value="UniProtKB-ARBA"/>
</dbReference>
<sequence length="616" mass="67580">MVAVVKPKLAVFSPLPPRENGIADYTHEILPWHAQDFEVTVVLEDNHPAPHRGPGWDGIATVFLAEYLARPEDYADHVHLYHVGNNPDHVYMLPTMLERPGVVVLHDVSLHHLMDCATLRYGDFAGYTALLEREYGAAGRLLGEQFERYRWRERAMFYELPLTRTLLARAQGVVVHSAFAYFKAKAQSAGTPAYFIPHHLTPVVERVDGLDRQEVRAKLGLEDAELVLLSLGFITKAKQIDAVLRCLAALRDQLPPFRYVLAGARLPDQFDVDAAIVQYDLEDVVIVTDYLDETAFFDYIAAADLVINLRYPTGGETSGTLIRALGCGACVVVVDHGPFAELPDDVCVKVPWSEDFDASLTAALLETIDNPALREEIGRRAKHFLRDRHAIARSAAAYREALLEVQARPEPFWGVEAPHRLLGLRPLQALLGRAGPPPPGQAWAREALLPEAQAHSRLVLAGDESATRTVWLEHYGYRGGHIARLAEVPPERGADAALYAAREPAAPDFQATLAALNRTLAFGGVLVVDLVRGEAAASGLLDDPRRIETEIARAGFKPLKRALGGPSDVAPGIDFNTGTVDAEPPFEACWQAVKVSEFIAPRPPTPAISTQPEAMA</sequence>
<dbReference type="EMBL" id="FXAM01000002">
    <property type="protein sequence ID" value="SMF97489.1"/>
    <property type="molecule type" value="Genomic_DNA"/>
</dbReference>
<dbReference type="Pfam" id="PF00534">
    <property type="entry name" value="Glycos_transf_1"/>
    <property type="match status" value="1"/>
</dbReference>
<evidence type="ECO:0000256" key="2">
    <source>
        <dbReference type="ARBA" id="ARBA00022679"/>
    </source>
</evidence>
<evidence type="ECO:0000256" key="1">
    <source>
        <dbReference type="ARBA" id="ARBA00022676"/>
    </source>
</evidence>
<keyword evidence="2 4" id="KW-0808">Transferase</keyword>
<dbReference type="Proteomes" id="UP000192923">
    <property type="component" value="Unassembled WGS sequence"/>
</dbReference>
<proteinExistence type="predicted"/>
<dbReference type="SUPFAM" id="SSF53756">
    <property type="entry name" value="UDP-Glycosyltransferase/glycogen phosphorylase"/>
    <property type="match status" value="1"/>
</dbReference>
<keyword evidence="5" id="KW-1185">Reference proteome</keyword>
<dbReference type="PANTHER" id="PTHR12526">
    <property type="entry name" value="GLYCOSYLTRANSFERASE"/>
    <property type="match status" value="1"/>
</dbReference>
<accession>A0A1Y6D3G5</accession>
<gene>
    <name evidence="4" type="ORF">SAMN02949497_0519</name>
</gene>
<dbReference type="Gene3D" id="3.40.50.2000">
    <property type="entry name" value="Glycogen Phosphorylase B"/>
    <property type="match status" value="1"/>
</dbReference>
<reference evidence="4 5" key="1">
    <citation type="submission" date="2016-12" db="EMBL/GenBank/DDBJ databases">
        <authorList>
            <person name="Song W.-J."/>
            <person name="Kurnit D.M."/>
        </authorList>
    </citation>
    <scope>NUCLEOTIDE SEQUENCE [LARGE SCALE GENOMIC DNA]</scope>
    <source>
        <strain evidence="4 5">175</strain>
    </source>
</reference>
<feature type="domain" description="Glycosyl transferase family 1" evidence="3">
    <location>
        <begin position="211"/>
        <end position="383"/>
    </location>
</feature>
<dbReference type="RefSeq" id="WP_085216517.1">
    <property type="nucleotide sequence ID" value="NZ_FXAM01000002.1"/>
</dbReference>